<sequence length="153" mass="17728">MGRKEYNFQEFFQLAKPDNPKANKKASHLRNCPNFRAEYSTDELVCTIYDINYLLDKLVVTDVEFVSENKTITSSTISKTNSSLIKNFVPKKQNQKSITSFVLHSMFSKDKEHLENLILHIIVSNSLSFTFMKNQEIQDVFNYIAPALKLPNR</sequence>
<evidence type="ECO:0000313" key="1">
    <source>
        <dbReference type="EMBL" id="CAG8471166.1"/>
    </source>
</evidence>
<dbReference type="AlphaFoldDB" id="A0A9N8W0V9"/>
<evidence type="ECO:0000313" key="2">
    <source>
        <dbReference type="Proteomes" id="UP000789759"/>
    </source>
</evidence>
<organism evidence="1 2">
    <name type="scientific">Cetraspora pellucida</name>
    <dbReference type="NCBI Taxonomy" id="1433469"/>
    <lineage>
        <taxon>Eukaryota</taxon>
        <taxon>Fungi</taxon>
        <taxon>Fungi incertae sedis</taxon>
        <taxon>Mucoromycota</taxon>
        <taxon>Glomeromycotina</taxon>
        <taxon>Glomeromycetes</taxon>
        <taxon>Diversisporales</taxon>
        <taxon>Gigasporaceae</taxon>
        <taxon>Cetraspora</taxon>
    </lineage>
</organism>
<accession>A0A9N8W0V9</accession>
<proteinExistence type="predicted"/>
<comment type="caution">
    <text evidence="1">The sequence shown here is derived from an EMBL/GenBank/DDBJ whole genome shotgun (WGS) entry which is preliminary data.</text>
</comment>
<dbReference type="OrthoDB" id="10560819at2759"/>
<reference evidence="1" key="1">
    <citation type="submission" date="2021-06" db="EMBL/GenBank/DDBJ databases">
        <authorList>
            <person name="Kallberg Y."/>
            <person name="Tangrot J."/>
            <person name="Rosling A."/>
        </authorList>
    </citation>
    <scope>NUCLEOTIDE SEQUENCE</scope>
    <source>
        <strain evidence="1">FL966</strain>
    </source>
</reference>
<keyword evidence="2" id="KW-1185">Reference proteome</keyword>
<gene>
    <name evidence="1" type="ORF">CPELLU_LOCUS1079</name>
</gene>
<dbReference type="Proteomes" id="UP000789759">
    <property type="component" value="Unassembled WGS sequence"/>
</dbReference>
<name>A0A9N8W0V9_9GLOM</name>
<protein>
    <submittedName>
        <fullName evidence="1">10200_t:CDS:1</fullName>
    </submittedName>
</protein>
<dbReference type="EMBL" id="CAJVQA010000370">
    <property type="protein sequence ID" value="CAG8471166.1"/>
    <property type="molecule type" value="Genomic_DNA"/>
</dbReference>